<evidence type="ECO:0000313" key="2">
    <source>
        <dbReference type="Proteomes" id="UP001233999"/>
    </source>
</evidence>
<dbReference type="Proteomes" id="UP001233999">
    <property type="component" value="Unassembled WGS sequence"/>
</dbReference>
<reference evidence="1" key="1">
    <citation type="journal article" date="2023" name="IScience">
        <title>Live-bearing cockroach genome reveals convergent evolutionary mechanisms linked to viviparity in insects and beyond.</title>
        <authorList>
            <person name="Fouks B."/>
            <person name="Harrison M.C."/>
            <person name="Mikhailova A.A."/>
            <person name="Marchal E."/>
            <person name="English S."/>
            <person name="Carruthers M."/>
            <person name="Jennings E.C."/>
            <person name="Chiamaka E.L."/>
            <person name="Frigard R.A."/>
            <person name="Pippel M."/>
            <person name="Attardo G.M."/>
            <person name="Benoit J.B."/>
            <person name="Bornberg-Bauer E."/>
            <person name="Tobe S.S."/>
        </authorList>
    </citation>
    <scope>NUCLEOTIDE SEQUENCE</scope>
    <source>
        <strain evidence="1">Stay&amp;Tobe</strain>
    </source>
</reference>
<feature type="non-terminal residue" evidence="1">
    <location>
        <position position="73"/>
    </location>
</feature>
<gene>
    <name evidence="1" type="ORF">L9F63_024304</name>
</gene>
<feature type="non-terminal residue" evidence="1">
    <location>
        <position position="1"/>
    </location>
</feature>
<evidence type="ECO:0000313" key="1">
    <source>
        <dbReference type="EMBL" id="KAJ9580515.1"/>
    </source>
</evidence>
<organism evidence="1 2">
    <name type="scientific">Diploptera punctata</name>
    <name type="common">Pacific beetle cockroach</name>
    <dbReference type="NCBI Taxonomy" id="6984"/>
    <lineage>
        <taxon>Eukaryota</taxon>
        <taxon>Metazoa</taxon>
        <taxon>Ecdysozoa</taxon>
        <taxon>Arthropoda</taxon>
        <taxon>Hexapoda</taxon>
        <taxon>Insecta</taxon>
        <taxon>Pterygota</taxon>
        <taxon>Neoptera</taxon>
        <taxon>Polyneoptera</taxon>
        <taxon>Dictyoptera</taxon>
        <taxon>Blattodea</taxon>
        <taxon>Blaberoidea</taxon>
        <taxon>Blaberidae</taxon>
        <taxon>Diplopterinae</taxon>
        <taxon>Diploptera</taxon>
    </lineage>
</organism>
<sequence>VLVSSPLLASEYEEVIVDPGRAILPDTTVAPGGDFLYVLSTAKLWKLSTTDCRNDINNTTCTWSRDGSKRNTT</sequence>
<name>A0AAD7ZHM3_DIPPU</name>
<dbReference type="AlphaFoldDB" id="A0AAD7ZHM3"/>
<proteinExistence type="predicted"/>
<protein>
    <submittedName>
        <fullName evidence="1">Uncharacterized protein</fullName>
    </submittedName>
</protein>
<reference evidence="1" key="2">
    <citation type="submission" date="2023-05" db="EMBL/GenBank/DDBJ databases">
        <authorList>
            <person name="Fouks B."/>
        </authorList>
    </citation>
    <scope>NUCLEOTIDE SEQUENCE</scope>
    <source>
        <strain evidence="1">Stay&amp;Tobe</strain>
        <tissue evidence="1">Testes</tissue>
    </source>
</reference>
<accession>A0AAD7ZHM3</accession>
<dbReference type="EMBL" id="JASPKZ010008289">
    <property type="protein sequence ID" value="KAJ9580515.1"/>
    <property type="molecule type" value="Genomic_DNA"/>
</dbReference>
<comment type="caution">
    <text evidence="1">The sequence shown here is derived from an EMBL/GenBank/DDBJ whole genome shotgun (WGS) entry which is preliminary data.</text>
</comment>
<keyword evidence="2" id="KW-1185">Reference proteome</keyword>